<gene>
    <name evidence="1" type="ORF">J1C56_21530</name>
</gene>
<protein>
    <submittedName>
        <fullName evidence="1">Uncharacterized protein</fullName>
    </submittedName>
</protein>
<comment type="caution">
    <text evidence="1">The sequence shown here is derived from an EMBL/GenBank/DDBJ whole genome shotgun (WGS) entry which is preliminary data.</text>
</comment>
<dbReference type="RefSeq" id="WP_214392102.1">
    <property type="nucleotide sequence ID" value="NZ_JAFLWW010000006.1"/>
</dbReference>
<dbReference type="Proteomes" id="UP001138921">
    <property type="component" value="Unassembled WGS sequence"/>
</dbReference>
<name>A0A9X1AE14_9HYPH</name>
<sequence>MGLNWNRPAVAPVMPEPEQVFLAWLIAQPEDGNLREAASRQASRLAEYAGVHPGPRQLRQLFLDLAAELGGGTAAGRAMPS</sequence>
<reference evidence="1" key="1">
    <citation type="journal article" date="2021" name="Microorganisms">
        <title>Phylogenomic Reconstruction and Metabolic Potential of the Genus Aminobacter.</title>
        <authorList>
            <person name="Artuso I."/>
            <person name="Turrini P."/>
            <person name="Pirolo M."/>
            <person name="Lugli G.A."/>
            <person name="Ventura M."/>
            <person name="Visca P."/>
        </authorList>
    </citation>
    <scope>NUCLEOTIDE SEQUENCE</scope>
    <source>
        <strain evidence="1">LMG 26462</strain>
    </source>
</reference>
<accession>A0A9X1AE14</accession>
<organism evidence="1 2">
    <name type="scientific">Aminobacter anthyllidis</name>
    <dbReference type="NCBI Taxonomy" id="1035067"/>
    <lineage>
        <taxon>Bacteria</taxon>
        <taxon>Pseudomonadati</taxon>
        <taxon>Pseudomonadota</taxon>
        <taxon>Alphaproteobacteria</taxon>
        <taxon>Hyphomicrobiales</taxon>
        <taxon>Phyllobacteriaceae</taxon>
        <taxon>Aminobacter</taxon>
    </lineage>
</organism>
<proteinExistence type="predicted"/>
<dbReference type="AlphaFoldDB" id="A0A9X1AE14"/>
<keyword evidence="2" id="KW-1185">Reference proteome</keyword>
<dbReference type="EMBL" id="JAFLWW010000006">
    <property type="protein sequence ID" value="MBT1158185.1"/>
    <property type="molecule type" value="Genomic_DNA"/>
</dbReference>
<evidence type="ECO:0000313" key="2">
    <source>
        <dbReference type="Proteomes" id="UP001138921"/>
    </source>
</evidence>
<reference evidence="1" key="2">
    <citation type="submission" date="2021-03" db="EMBL/GenBank/DDBJ databases">
        <authorList>
            <person name="Artuso I."/>
            <person name="Turrini P."/>
            <person name="Pirolo M."/>
            <person name="Lugli G.A."/>
            <person name="Ventura M."/>
            <person name="Visca P."/>
        </authorList>
    </citation>
    <scope>NUCLEOTIDE SEQUENCE</scope>
    <source>
        <strain evidence="1">LMG 26462</strain>
    </source>
</reference>
<evidence type="ECO:0000313" key="1">
    <source>
        <dbReference type="EMBL" id="MBT1158185.1"/>
    </source>
</evidence>